<dbReference type="Proteomes" id="UP000510621">
    <property type="component" value="Chromosome"/>
</dbReference>
<proteinExistence type="predicted"/>
<evidence type="ECO:0000313" key="2">
    <source>
        <dbReference type="Proteomes" id="UP000510621"/>
    </source>
</evidence>
<evidence type="ECO:0000313" key="1">
    <source>
        <dbReference type="EMBL" id="QLQ33249.1"/>
    </source>
</evidence>
<sequence>MGDFRKRSIGTLSIDPAGDWPLVRRIFQQYPSLFERMFWKTTGAGWFRLLLDQWFPLLGDNDQKWRRNFLNRLGQWANDLPDEVTMLRIRAINERWGDENTLDTIIWQLDQFTEWHNEKYTRS</sequence>
<protein>
    <submittedName>
        <fullName evidence="1">Uncharacterized protein</fullName>
    </submittedName>
</protein>
<organism evidence="1 2">
    <name type="scientific">Candidatus Thiothrix singaporensis</name>
    <dbReference type="NCBI Taxonomy" id="2799669"/>
    <lineage>
        <taxon>Bacteria</taxon>
        <taxon>Pseudomonadati</taxon>
        <taxon>Pseudomonadota</taxon>
        <taxon>Gammaproteobacteria</taxon>
        <taxon>Thiotrichales</taxon>
        <taxon>Thiotrichaceae</taxon>
        <taxon>Thiothrix</taxon>
    </lineage>
</organism>
<accession>A0A7L6AVU0</accession>
<dbReference type="KEGG" id="this:HZT40_18475"/>
<dbReference type="AlphaFoldDB" id="A0A7L6AVU0"/>
<keyword evidence="2" id="KW-1185">Reference proteome</keyword>
<gene>
    <name evidence="1" type="ORF">HZT40_18475</name>
</gene>
<reference evidence="1" key="1">
    <citation type="submission" date="2020-06" db="EMBL/GenBank/DDBJ databases">
        <title>Analysis procedures for assessing recovery of high quality, complete, closed genomes from Nanopore long read metagenome sequencing.</title>
        <authorList>
            <person name="Bessarab I."/>
            <person name="Arumugam K."/>
            <person name="Haryono M."/>
            <person name="Liu X."/>
            <person name="Roy S."/>
            <person name="Zuniga-Montanez R.E."/>
            <person name="Qiu G."/>
            <person name="Drautz-Moses D.I."/>
            <person name="Law Y.Y."/>
            <person name="Wuertz S."/>
            <person name="Lauro F.M."/>
            <person name="Huson D.H."/>
            <person name="Williams R.B."/>
        </authorList>
    </citation>
    <scope>NUCLEOTIDE SEQUENCE [LARGE SCALE GENOMIC DNA]</scope>
    <source>
        <strain evidence="1">SSD2</strain>
    </source>
</reference>
<name>A0A7L6AVU0_9GAMM</name>
<dbReference type="EMBL" id="CP059265">
    <property type="protein sequence ID" value="QLQ33249.1"/>
    <property type="molecule type" value="Genomic_DNA"/>
</dbReference>